<name>A0A1M4S2H0_9ACTO</name>
<evidence type="ECO:0008006" key="3">
    <source>
        <dbReference type="Google" id="ProtNLM"/>
    </source>
</evidence>
<sequence>MTRPEGVKAAALGLAACYLLNDGEELFTYRASSAWLLRRAPEWMPLPEGARREGWSQTHVSLAIALIGIHWVGASVAGYRSRGRSAWFQNAAAAWGLHGFAHLAACAARGGYVSGALTAPLVIGYGAWARGALRAQGVPSRVSPAGVAASLPVLVAAHVGAEAILAIAGHKHPRPRLTDRGAVT</sequence>
<dbReference type="EMBL" id="FQTT01000013">
    <property type="protein sequence ID" value="SHE26187.1"/>
    <property type="molecule type" value="Genomic_DNA"/>
</dbReference>
<accession>A0A1M4S2H0</accession>
<dbReference type="OrthoDB" id="4808449at2"/>
<dbReference type="RefSeq" id="WP_073332345.1">
    <property type="nucleotide sequence ID" value="NZ_FQTT01000013.1"/>
</dbReference>
<dbReference type="Proteomes" id="UP000184291">
    <property type="component" value="Unassembled WGS sequence"/>
</dbReference>
<gene>
    <name evidence="1" type="ORF">ACGLYG10_2430</name>
</gene>
<dbReference type="Pfam" id="PF13787">
    <property type="entry name" value="HXXEE"/>
    <property type="match status" value="1"/>
</dbReference>
<protein>
    <recommendedName>
        <fullName evidence="3">HXXEE domain-containing protein</fullName>
    </recommendedName>
</protein>
<evidence type="ECO:0000313" key="1">
    <source>
        <dbReference type="EMBL" id="SHE26187.1"/>
    </source>
</evidence>
<keyword evidence="2" id="KW-1185">Reference proteome</keyword>
<reference evidence="2" key="1">
    <citation type="submission" date="2016-09" db="EMBL/GenBank/DDBJ databases">
        <authorList>
            <person name="Strepis N."/>
        </authorList>
    </citation>
    <scope>NUCLEOTIDE SEQUENCE [LARGE SCALE GENOMIC DNA]</scope>
</reference>
<evidence type="ECO:0000313" key="2">
    <source>
        <dbReference type="Proteomes" id="UP000184291"/>
    </source>
</evidence>
<dbReference type="AlphaFoldDB" id="A0A1M4S2H0"/>
<organism evidence="1 2">
    <name type="scientific">Actinomyces glycerinitolerans</name>
    <dbReference type="NCBI Taxonomy" id="1892869"/>
    <lineage>
        <taxon>Bacteria</taxon>
        <taxon>Bacillati</taxon>
        <taxon>Actinomycetota</taxon>
        <taxon>Actinomycetes</taxon>
        <taxon>Actinomycetales</taxon>
        <taxon>Actinomycetaceae</taxon>
        <taxon>Actinomyces</taxon>
    </lineage>
</organism>
<dbReference type="InterPro" id="IPR025671">
    <property type="entry name" value="HXXEE"/>
</dbReference>
<dbReference type="STRING" id="1892869.ACGLYG10_2430"/>
<proteinExistence type="predicted"/>